<keyword evidence="5" id="KW-1185">Reference proteome</keyword>
<name>A0A858BSR6_9FIRM</name>
<evidence type="ECO:0000259" key="3">
    <source>
        <dbReference type="Pfam" id="PF13791"/>
    </source>
</evidence>
<dbReference type="Pfam" id="PF13791">
    <property type="entry name" value="Sigma_reg_C"/>
    <property type="match status" value="1"/>
</dbReference>
<evidence type="ECO:0000256" key="1">
    <source>
        <dbReference type="SAM" id="MobiDB-lite"/>
    </source>
</evidence>
<feature type="region of interest" description="Disordered" evidence="1">
    <location>
        <begin position="1"/>
        <end position="24"/>
    </location>
</feature>
<keyword evidence="2" id="KW-0812">Transmembrane</keyword>
<dbReference type="RefSeq" id="WP_163065806.1">
    <property type="nucleotide sequence ID" value="NZ_CP048649.1"/>
</dbReference>
<sequence>MHVSRDLLDQYKKGAATPEESDSIRKEIEKHEAISEFLAEEFTESLPPLDESHDVPSAKKIARKVNVKLFCTILAILLSTAALATAVIASCNLYFYNPNRGIQTTYGGDGQLAVDMMAFTELHSPGYSTYWAEAWQDGLGSYQIRLRQQNLFAGKSEDYSGQIIRGKSFGNNSDTPNGYWHFPLVNAFGSREGKFAYDETGETALSPTVHVKEDLDALAQLPDSCRAAVYVTLSKDLTLEQFSDLYQNWQEDLDFYYAAVASSDDYMPTTIGFAPDSFGTILEKDTLDEKKYPFFQLLGTSSDAANQASIWSTHFTSLLAYLSDRSPFLDAMTSVNGINADYYQGVLNYVDKKGLNIYGLLISGNVQDVQTFLTQESPADFYVSGVRLSNFPD</sequence>
<protein>
    <recommendedName>
        <fullName evidence="3">Sigma factor regulator C-terminal domain-containing protein</fullName>
    </recommendedName>
</protein>
<gene>
    <name evidence="4" type="ORF">Ami103574_06235</name>
</gene>
<accession>A0A858BSR6</accession>
<evidence type="ECO:0000313" key="5">
    <source>
        <dbReference type="Proteomes" id="UP000466848"/>
    </source>
</evidence>
<dbReference type="EMBL" id="CP048649">
    <property type="protein sequence ID" value="QIB68943.1"/>
    <property type="molecule type" value="Genomic_DNA"/>
</dbReference>
<dbReference type="Proteomes" id="UP000466848">
    <property type="component" value="Chromosome"/>
</dbReference>
<proteinExistence type="predicted"/>
<dbReference type="AlphaFoldDB" id="A0A858BSR6"/>
<dbReference type="KEGG" id="abut:Ami103574_06235"/>
<feature type="transmembrane region" description="Helical" evidence="2">
    <location>
        <begin position="69"/>
        <end position="96"/>
    </location>
</feature>
<feature type="domain" description="Sigma factor regulator C-terminal" evidence="3">
    <location>
        <begin position="218"/>
        <end position="375"/>
    </location>
</feature>
<feature type="compositionally biased region" description="Basic and acidic residues" evidence="1">
    <location>
        <begin position="1"/>
        <end position="12"/>
    </location>
</feature>
<keyword evidence="2" id="KW-1133">Transmembrane helix</keyword>
<reference evidence="4 5" key="1">
    <citation type="submission" date="2020-02" db="EMBL/GenBank/DDBJ databases">
        <authorList>
            <person name="Kim Y.B."/>
            <person name="Roh S.W."/>
        </authorList>
    </citation>
    <scope>NUCLEOTIDE SEQUENCE [LARGE SCALE GENOMIC DNA]</scope>
    <source>
        <strain evidence="4 5">DSM 103574</strain>
    </source>
</reference>
<evidence type="ECO:0000313" key="4">
    <source>
        <dbReference type="EMBL" id="QIB68943.1"/>
    </source>
</evidence>
<keyword evidence="2" id="KW-0472">Membrane</keyword>
<dbReference type="InterPro" id="IPR025672">
    <property type="entry name" value="Sigma_reg_C_dom"/>
</dbReference>
<evidence type="ECO:0000256" key="2">
    <source>
        <dbReference type="SAM" id="Phobius"/>
    </source>
</evidence>
<organism evidence="4 5">
    <name type="scientific">Aminipila butyrica</name>
    <dbReference type="NCBI Taxonomy" id="433296"/>
    <lineage>
        <taxon>Bacteria</taxon>
        <taxon>Bacillati</taxon>
        <taxon>Bacillota</taxon>
        <taxon>Clostridia</taxon>
        <taxon>Peptostreptococcales</taxon>
        <taxon>Anaerovoracaceae</taxon>
        <taxon>Aminipila</taxon>
    </lineage>
</organism>